<dbReference type="SUPFAM" id="SSF161093">
    <property type="entry name" value="MgtE membrane domain-like"/>
    <property type="match status" value="2"/>
</dbReference>
<keyword evidence="6 9" id="KW-1133">Transmembrane helix</keyword>
<name>A0AA36HAZ1_CYLNA</name>
<dbReference type="InterPro" id="IPR045349">
    <property type="entry name" value="SLC41A1-3"/>
</dbReference>
<evidence type="ECO:0000256" key="2">
    <source>
        <dbReference type="ARBA" id="ARBA00009749"/>
    </source>
</evidence>
<dbReference type="PANTHER" id="PTHR16228">
    <property type="entry name" value="DIVALENT CATION TRANSPORTER SOLUTE CARRIER FAMILY 41"/>
    <property type="match status" value="1"/>
</dbReference>
<dbReference type="GO" id="GO:0005886">
    <property type="term" value="C:plasma membrane"/>
    <property type="evidence" value="ECO:0007669"/>
    <property type="project" value="TreeGrafter"/>
</dbReference>
<comment type="similarity">
    <text evidence="2">Belongs to the SLC41A transporter family.</text>
</comment>
<gene>
    <name evidence="11" type="ORF">CYNAS_LOCUS19211</name>
</gene>
<evidence type="ECO:0000256" key="1">
    <source>
        <dbReference type="ARBA" id="ARBA00004141"/>
    </source>
</evidence>
<dbReference type="InterPro" id="IPR036739">
    <property type="entry name" value="SLC41_membr_dom_sf"/>
</dbReference>
<evidence type="ECO:0000256" key="6">
    <source>
        <dbReference type="ARBA" id="ARBA00022989"/>
    </source>
</evidence>
<evidence type="ECO:0000256" key="8">
    <source>
        <dbReference type="ARBA" id="ARBA00023136"/>
    </source>
</evidence>
<evidence type="ECO:0000256" key="3">
    <source>
        <dbReference type="ARBA" id="ARBA00022448"/>
    </source>
</evidence>
<dbReference type="Gene3D" id="1.10.357.20">
    <property type="entry name" value="SLC41 divalent cation transporters, integral membrane domain"/>
    <property type="match status" value="2"/>
</dbReference>
<evidence type="ECO:0000256" key="5">
    <source>
        <dbReference type="ARBA" id="ARBA00022842"/>
    </source>
</evidence>
<keyword evidence="3" id="KW-0813">Transport</keyword>
<evidence type="ECO:0000313" key="11">
    <source>
        <dbReference type="EMBL" id="CAJ0607228.1"/>
    </source>
</evidence>
<comment type="caution">
    <text evidence="11">The sequence shown here is derived from an EMBL/GenBank/DDBJ whole genome shotgun (WGS) entry which is preliminary data.</text>
</comment>
<dbReference type="EMBL" id="CATQJL010000316">
    <property type="protein sequence ID" value="CAJ0607228.1"/>
    <property type="molecule type" value="Genomic_DNA"/>
</dbReference>
<comment type="subcellular location">
    <subcellularLocation>
        <location evidence="1">Membrane</location>
        <topology evidence="1">Multi-pass membrane protein</topology>
    </subcellularLocation>
</comment>
<keyword evidence="12" id="KW-1185">Reference proteome</keyword>
<sequence>MDICTDDAQDANASLPVHVSKNLEKSKLEEKLWEWEKDNLRELKIMLSQNKSSHETRNDRLKPTTSNELEQEHTLLHIAPISGVGETTAQLREKPGSVEPSKKEERVRTNEKLDENAMDVVYQSFVPFLVGGLGFILAGLLLKQIQKMRFVCEVNFYFWNTLYPFLALCLYFQGSSRSFAEESGLIHHIFVNIALVQAQSVGISLFAALITFALNIFPMKEHEGREFEEMSLKNFLFLGSTALFAMSASCFISSAALVLIIIWSYTYAMDPDNVATPLASSLGDLLAIGAMAGIAVVYHPLASVSILVPSSVIVCFVALMPFWLFVTHLEQGAWAAARQQMPTFFLASILSSAAGVIHEYGLKSFPELSVYQPLINGASGNRAGLQCSRISSYVNTTNSDNARIVGIRLNLWNYYTSPDTESRAALFILLTSVPFYALYFIATHLIAYVFLKPLKLNILFVVGFICVAFVQTLILLYIGQILVYSLHHFRLDPDMHAIPMVTSIGDVLGACLLLCLFYVLSWGNDLVLKSSSMLEESANTTSICSFE</sequence>
<feature type="transmembrane region" description="Helical" evidence="9">
    <location>
        <begin position="424"/>
        <end position="451"/>
    </location>
</feature>
<evidence type="ECO:0000256" key="4">
    <source>
        <dbReference type="ARBA" id="ARBA00022692"/>
    </source>
</evidence>
<keyword evidence="4 9" id="KW-0812">Transmembrane</keyword>
<feature type="domain" description="SLC41A/MgtE integral membrane" evidence="10">
    <location>
        <begin position="372"/>
        <end position="515"/>
    </location>
</feature>
<feature type="transmembrane region" description="Helical" evidence="9">
    <location>
        <begin position="306"/>
        <end position="326"/>
    </location>
</feature>
<feature type="transmembrane region" description="Helical" evidence="9">
    <location>
        <begin position="120"/>
        <end position="142"/>
    </location>
</feature>
<dbReference type="PANTHER" id="PTHR16228:SF24">
    <property type="entry name" value="SLC41A_MGTE INTEGRAL MEMBRANE DOMAIN-CONTAINING PROTEIN"/>
    <property type="match status" value="1"/>
</dbReference>
<dbReference type="AlphaFoldDB" id="A0AA36HAZ1"/>
<accession>A0AA36HAZ1</accession>
<dbReference type="InterPro" id="IPR006667">
    <property type="entry name" value="SLC41_membr_dom"/>
</dbReference>
<dbReference type="GO" id="GO:0008324">
    <property type="term" value="F:monoatomic cation transmembrane transporter activity"/>
    <property type="evidence" value="ECO:0007669"/>
    <property type="project" value="InterPro"/>
</dbReference>
<proteinExistence type="inferred from homology"/>
<evidence type="ECO:0000256" key="9">
    <source>
        <dbReference type="SAM" id="Phobius"/>
    </source>
</evidence>
<dbReference type="Proteomes" id="UP001176961">
    <property type="component" value="Unassembled WGS sequence"/>
</dbReference>
<keyword evidence="5" id="KW-0460">Magnesium</keyword>
<feature type="transmembrane region" description="Helical" evidence="9">
    <location>
        <begin position="154"/>
        <end position="173"/>
    </location>
</feature>
<dbReference type="Pfam" id="PF01769">
    <property type="entry name" value="MgtE"/>
    <property type="match status" value="2"/>
</dbReference>
<organism evidence="11 12">
    <name type="scientific">Cylicocyclus nassatus</name>
    <name type="common">Nematode worm</name>
    <dbReference type="NCBI Taxonomy" id="53992"/>
    <lineage>
        <taxon>Eukaryota</taxon>
        <taxon>Metazoa</taxon>
        <taxon>Ecdysozoa</taxon>
        <taxon>Nematoda</taxon>
        <taxon>Chromadorea</taxon>
        <taxon>Rhabditida</taxon>
        <taxon>Rhabditina</taxon>
        <taxon>Rhabditomorpha</taxon>
        <taxon>Strongyloidea</taxon>
        <taxon>Strongylidae</taxon>
        <taxon>Cylicocyclus</taxon>
    </lineage>
</organism>
<feature type="transmembrane region" description="Helical" evidence="9">
    <location>
        <begin position="185"/>
        <end position="214"/>
    </location>
</feature>
<evidence type="ECO:0000256" key="7">
    <source>
        <dbReference type="ARBA" id="ARBA00023065"/>
    </source>
</evidence>
<reference evidence="11" key="1">
    <citation type="submission" date="2023-07" db="EMBL/GenBank/DDBJ databases">
        <authorList>
            <consortium name="CYATHOMIX"/>
        </authorList>
    </citation>
    <scope>NUCLEOTIDE SEQUENCE</scope>
    <source>
        <strain evidence="11">N/A</strain>
    </source>
</reference>
<feature type="transmembrane region" description="Helical" evidence="9">
    <location>
        <begin position="458"/>
        <end position="478"/>
    </location>
</feature>
<feature type="transmembrane region" description="Helical" evidence="9">
    <location>
        <begin position="278"/>
        <end position="299"/>
    </location>
</feature>
<keyword evidence="8 9" id="KW-0472">Membrane</keyword>
<feature type="transmembrane region" description="Helical" evidence="9">
    <location>
        <begin position="498"/>
        <end position="520"/>
    </location>
</feature>
<protein>
    <recommendedName>
        <fullName evidence="10">SLC41A/MgtE integral membrane domain-containing protein</fullName>
    </recommendedName>
</protein>
<evidence type="ECO:0000313" key="12">
    <source>
        <dbReference type="Proteomes" id="UP001176961"/>
    </source>
</evidence>
<evidence type="ECO:0000259" key="10">
    <source>
        <dbReference type="Pfam" id="PF01769"/>
    </source>
</evidence>
<feature type="domain" description="SLC41A/MgtE integral membrane" evidence="10">
    <location>
        <begin position="186"/>
        <end position="293"/>
    </location>
</feature>
<keyword evidence="7" id="KW-0406">Ion transport</keyword>
<feature type="transmembrane region" description="Helical" evidence="9">
    <location>
        <begin position="235"/>
        <end position="266"/>
    </location>
</feature>